<accession>A0A6N3B344</accession>
<dbReference type="RefSeq" id="WP_156560106.1">
    <property type="nucleotide sequence ID" value="NZ_CACRTV010000033.1"/>
</dbReference>
<sequence>MKVELTLINGEEIKFTTDDSINEIDYYIIKNETMSTLIAYLQSKEPDYLKIKTDKCSIILYTDKVLKVLIYE</sequence>
<organism evidence="1">
    <name type="scientific">Clostridium paraputrificum</name>
    <dbReference type="NCBI Taxonomy" id="29363"/>
    <lineage>
        <taxon>Bacteria</taxon>
        <taxon>Bacillati</taxon>
        <taxon>Bacillota</taxon>
        <taxon>Clostridia</taxon>
        <taxon>Eubacteriales</taxon>
        <taxon>Clostridiaceae</taxon>
        <taxon>Clostridium</taxon>
    </lineage>
</organism>
<reference evidence="1" key="1">
    <citation type="submission" date="2019-11" db="EMBL/GenBank/DDBJ databases">
        <authorList>
            <person name="Feng L."/>
        </authorList>
    </citation>
    <scope>NUCLEOTIDE SEQUENCE</scope>
    <source>
        <strain evidence="1">CParaputrificumLFYP93</strain>
    </source>
</reference>
<dbReference type="AlphaFoldDB" id="A0A6N3B344"/>
<gene>
    <name evidence="1" type="ORF">CPLFYP93_01105</name>
</gene>
<dbReference type="EMBL" id="CACRTV010000033">
    <property type="protein sequence ID" value="VYT99094.1"/>
    <property type="molecule type" value="Genomic_DNA"/>
</dbReference>
<protein>
    <submittedName>
        <fullName evidence="1">Uncharacterized protein</fullName>
    </submittedName>
</protein>
<proteinExistence type="predicted"/>
<name>A0A6N3B344_9CLOT</name>
<evidence type="ECO:0000313" key="1">
    <source>
        <dbReference type="EMBL" id="VYT99094.1"/>
    </source>
</evidence>